<feature type="region of interest" description="Disordered" evidence="1">
    <location>
        <begin position="1"/>
        <end position="83"/>
    </location>
</feature>
<sequence length="540" mass="59916">MPRPKRTLAEVDTNTEPAPAAKKALTGRGKAKGKENEVPMTKKAPITRAATKKSTASKAKKAPSKKAKDNDTMSENEALVTDKIPVPIAATIIQNALRAKKAASEKAKDNRTDSPVPQIAPAVEVADIGEIAEAESAKAVTAAAKSNAEKNDGVALPKSKKSVPASKSKSATKASNTKKTATSSKASSTAKDKDGRVSRNADGKTWICICRPASETAKEQDLDPDDEDTVDTCGGGKKCLCFRAADDHPEHKWIVTKKGFELMKKWMVQADKRDPDLFDMHIFEDFYGYGICELIENMFLAFDKEHGKKTQDPVAMWSIMESMALFFMNCDLMTWHMISDSEGNAKRMMLIGTALLTTIDVLISHGLFTNTSPKIRNLGLILSLFLQFAGDVETECNEHGWKHVIWQKADAHDVTIEGLVRSQELVQSIRDIDYASNISEEEDLNEMDPEDLAMYMSDRYESRHTCVELGEKRSWKQYDWDIELEAYRITQAFKVGDNGTDFDVDDIGGNYYDLTAKRNKGAHMKQYKLGEPGRSLIQLW</sequence>
<evidence type="ECO:0000256" key="1">
    <source>
        <dbReference type="SAM" id="MobiDB-lite"/>
    </source>
</evidence>
<dbReference type="AlphaFoldDB" id="A0AA39QVP7"/>
<organism evidence="2 3">
    <name type="scientific">Cladonia borealis</name>
    <dbReference type="NCBI Taxonomy" id="184061"/>
    <lineage>
        <taxon>Eukaryota</taxon>
        <taxon>Fungi</taxon>
        <taxon>Dikarya</taxon>
        <taxon>Ascomycota</taxon>
        <taxon>Pezizomycotina</taxon>
        <taxon>Lecanoromycetes</taxon>
        <taxon>OSLEUM clade</taxon>
        <taxon>Lecanoromycetidae</taxon>
        <taxon>Lecanorales</taxon>
        <taxon>Lecanorineae</taxon>
        <taxon>Cladoniaceae</taxon>
        <taxon>Cladonia</taxon>
    </lineage>
</organism>
<feature type="compositionally biased region" description="Low complexity" evidence="1">
    <location>
        <begin position="137"/>
        <end position="146"/>
    </location>
</feature>
<gene>
    <name evidence="2" type="ORF">JMJ35_008667</name>
</gene>
<feature type="compositionally biased region" description="Low complexity" evidence="1">
    <location>
        <begin position="162"/>
        <end position="189"/>
    </location>
</feature>
<comment type="caution">
    <text evidence="2">The sequence shown here is derived from an EMBL/GenBank/DDBJ whole genome shotgun (WGS) entry which is preliminary data.</text>
</comment>
<feature type="compositionally biased region" description="Basic and acidic residues" evidence="1">
    <location>
        <begin position="102"/>
        <end position="112"/>
    </location>
</feature>
<evidence type="ECO:0000313" key="3">
    <source>
        <dbReference type="Proteomes" id="UP001166286"/>
    </source>
</evidence>
<dbReference type="EMBL" id="JAFEKC020000019">
    <property type="protein sequence ID" value="KAK0509296.1"/>
    <property type="molecule type" value="Genomic_DNA"/>
</dbReference>
<protein>
    <submittedName>
        <fullName evidence="2">Uncharacterized protein</fullName>
    </submittedName>
</protein>
<name>A0AA39QVP7_9LECA</name>
<dbReference type="Proteomes" id="UP001166286">
    <property type="component" value="Unassembled WGS sequence"/>
</dbReference>
<proteinExistence type="predicted"/>
<accession>A0AA39QVP7</accession>
<feature type="region of interest" description="Disordered" evidence="1">
    <location>
        <begin position="136"/>
        <end position="198"/>
    </location>
</feature>
<evidence type="ECO:0000313" key="2">
    <source>
        <dbReference type="EMBL" id="KAK0509296.1"/>
    </source>
</evidence>
<keyword evidence="3" id="KW-1185">Reference proteome</keyword>
<feature type="region of interest" description="Disordered" evidence="1">
    <location>
        <begin position="97"/>
        <end position="121"/>
    </location>
</feature>
<reference evidence="2" key="1">
    <citation type="submission" date="2023-03" db="EMBL/GenBank/DDBJ databases">
        <title>Complete genome of Cladonia borealis.</title>
        <authorList>
            <person name="Park H."/>
        </authorList>
    </citation>
    <scope>NUCLEOTIDE SEQUENCE</scope>
    <source>
        <strain evidence="2">ANT050790</strain>
    </source>
</reference>